<dbReference type="GO" id="GO:0009401">
    <property type="term" value="P:phosphoenolpyruvate-dependent sugar phosphotransferase system"/>
    <property type="evidence" value="ECO:0007669"/>
    <property type="project" value="UniProtKB-KW"/>
</dbReference>
<dbReference type="InterPro" id="IPR050558">
    <property type="entry name" value="PTS_Sugar-Specific_Components"/>
</dbReference>
<keyword evidence="6" id="KW-0598">Phosphotransferase system</keyword>
<dbReference type="PROSITE" id="PS01035">
    <property type="entry name" value="PTS_EIIB_TYPE_1_CYS"/>
    <property type="match status" value="1"/>
</dbReference>
<evidence type="ECO:0000256" key="9">
    <source>
        <dbReference type="ARBA" id="ARBA00022989"/>
    </source>
</evidence>
<evidence type="ECO:0000256" key="11">
    <source>
        <dbReference type="PROSITE-ProRule" id="PRU00421"/>
    </source>
</evidence>
<evidence type="ECO:0000313" key="15">
    <source>
        <dbReference type="Proteomes" id="UP000254405"/>
    </source>
</evidence>
<dbReference type="GO" id="GO:0016301">
    <property type="term" value="F:kinase activity"/>
    <property type="evidence" value="ECO:0007669"/>
    <property type="project" value="UniProtKB-KW"/>
</dbReference>
<sequence>MTELARKIVAGVGGADNIVSLMHCATRLRFKLKDESKAQAEVLKKTPGIIMVVESGGQFQVVIGNHVADVFLAVNSVAGLGEKAQQAPENDEKGNLLNRFVYVISGIFTPLIGLMAATGILKVCWLWRSLFSGRPNKVVLI</sequence>
<dbReference type="Proteomes" id="UP000254405">
    <property type="component" value="Unassembled WGS sequence"/>
</dbReference>
<name>A0A376TPM2_ECOLX</name>
<evidence type="ECO:0000256" key="2">
    <source>
        <dbReference type="ARBA" id="ARBA00022448"/>
    </source>
</evidence>
<keyword evidence="7 12" id="KW-0812">Transmembrane</keyword>
<keyword evidence="8" id="KW-0418">Kinase</keyword>
<dbReference type="EMBL" id="UGCO01000001">
    <property type="protein sequence ID" value="STI79020.1"/>
    <property type="molecule type" value="Genomic_DNA"/>
</dbReference>
<dbReference type="GO" id="GO:0090589">
    <property type="term" value="F:protein-phosphocysteine-trehalose phosphotransferase system transporter activity"/>
    <property type="evidence" value="ECO:0007669"/>
    <property type="project" value="TreeGrafter"/>
</dbReference>
<keyword evidence="5" id="KW-0808">Transferase</keyword>
<keyword evidence="10 12" id="KW-0472">Membrane</keyword>
<evidence type="ECO:0000256" key="7">
    <source>
        <dbReference type="ARBA" id="ARBA00022692"/>
    </source>
</evidence>
<feature type="active site" description="Phosphocysteine intermediate; for EIIB activity" evidence="11">
    <location>
        <position position="24"/>
    </location>
</feature>
<dbReference type="Gene3D" id="3.30.1360.60">
    <property type="entry name" value="Glucose permease domain IIB"/>
    <property type="match status" value="1"/>
</dbReference>
<dbReference type="AlphaFoldDB" id="A0A376TPM2"/>
<accession>A0A376TPM2</accession>
<evidence type="ECO:0000256" key="3">
    <source>
        <dbReference type="ARBA" id="ARBA00022475"/>
    </source>
</evidence>
<evidence type="ECO:0000256" key="10">
    <source>
        <dbReference type="ARBA" id="ARBA00023136"/>
    </source>
</evidence>
<proteinExistence type="predicted"/>
<organism evidence="14 15">
    <name type="scientific">Escherichia coli</name>
    <dbReference type="NCBI Taxonomy" id="562"/>
    <lineage>
        <taxon>Bacteria</taxon>
        <taxon>Pseudomonadati</taxon>
        <taxon>Pseudomonadota</taxon>
        <taxon>Gammaproteobacteria</taxon>
        <taxon>Enterobacterales</taxon>
        <taxon>Enterobacteriaceae</taxon>
        <taxon>Escherichia</taxon>
    </lineage>
</organism>
<evidence type="ECO:0000256" key="12">
    <source>
        <dbReference type="SAM" id="Phobius"/>
    </source>
</evidence>
<dbReference type="GO" id="GO:0005886">
    <property type="term" value="C:plasma membrane"/>
    <property type="evidence" value="ECO:0007669"/>
    <property type="project" value="UniProtKB-SubCell"/>
</dbReference>
<reference evidence="14 15" key="1">
    <citation type="submission" date="2018-06" db="EMBL/GenBank/DDBJ databases">
        <authorList>
            <consortium name="Pathogen Informatics"/>
            <person name="Doyle S."/>
        </authorList>
    </citation>
    <scope>NUCLEOTIDE SEQUENCE [LARGE SCALE GENOMIC DNA]</scope>
    <source>
        <strain evidence="14 15">NCTC8985</strain>
    </source>
</reference>
<evidence type="ECO:0000259" key="13">
    <source>
        <dbReference type="PROSITE" id="PS51098"/>
    </source>
</evidence>
<dbReference type="InterPro" id="IPR001996">
    <property type="entry name" value="PTS_IIB_1"/>
</dbReference>
<dbReference type="SUPFAM" id="SSF55604">
    <property type="entry name" value="Glucose permease domain IIB"/>
    <property type="match status" value="1"/>
</dbReference>
<evidence type="ECO:0000256" key="1">
    <source>
        <dbReference type="ARBA" id="ARBA00004651"/>
    </source>
</evidence>
<comment type="subcellular location">
    <subcellularLocation>
        <location evidence="1">Cell membrane</location>
        <topology evidence="1">Multi-pass membrane protein</topology>
    </subcellularLocation>
</comment>
<dbReference type="FunFam" id="3.30.1360.60:FF:000001">
    <property type="entry name" value="PTS system glucose-specific IIBC component PtsG"/>
    <property type="match status" value="1"/>
</dbReference>
<evidence type="ECO:0000313" key="14">
    <source>
        <dbReference type="EMBL" id="STI79020.1"/>
    </source>
</evidence>
<gene>
    <name evidence="14" type="primary">bglF_1</name>
    <name evidence="14" type="ORF">NCTC8985_04397</name>
</gene>
<dbReference type="GO" id="GO:0015771">
    <property type="term" value="P:trehalose transport"/>
    <property type="evidence" value="ECO:0007669"/>
    <property type="project" value="TreeGrafter"/>
</dbReference>
<dbReference type="Pfam" id="PF00367">
    <property type="entry name" value="PTS_EIIB"/>
    <property type="match status" value="1"/>
</dbReference>
<keyword evidence="2" id="KW-0813">Transport</keyword>
<dbReference type="InterPro" id="IPR036878">
    <property type="entry name" value="Glu_permease_IIB"/>
</dbReference>
<evidence type="ECO:0000256" key="8">
    <source>
        <dbReference type="ARBA" id="ARBA00022777"/>
    </source>
</evidence>
<evidence type="ECO:0000256" key="4">
    <source>
        <dbReference type="ARBA" id="ARBA00022597"/>
    </source>
</evidence>
<evidence type="ECO:0000256" key="6">
    <source>
        <dbReference type="ARBA" id="ARBA00022683"/>
    </source>
</evidence>
<dbReference type="InterPro" id="IPR018113">
    <property type="entry name" value="PTrfase_EIIB_Cys"/>
</dbReference>
<evidence type="ECO:0000256" key="5">
    <source>
        <dbReference type="ARBA" id="ARBA00022679"/>
    </source>
</evidence>
<feature type="transmembrane region" description="Helical" evidence="12">
    <location>
        <begin position="100"/>
        <end position="127"/>
    </location>
</feature>
<protein>
    <submittedName>
        <fullName evidence="14">PTS system beta-glucoside-specific transporter subunit IIABC</fullName>
    </submittedName>
</protein>
<dbReference type="GO" id="GO:0008982">
    <property type="term" value="F:protein-N(PI)-phosphohistidine-sugar phosphotransferase activity"/>
    <property type="evidence" value="ECO:0007669"/>
    <property type="project" value="InterPro"/>
</dbReference>
<keyword evidence="4" id="KW-0762">Sugar transport</keyword>
<dbReference type="PANTHER" id="PTHR30175:SF1">
    <property type="entry name" value="PTS SYSTEM ARBUTIN-, CELLOBIOSE-, AND SALICIN-SPECIFIC EIIBC COMPONENT-RELATED"/>
    <property type="match status" value="1"/>
</dbReference>
<feature type="domain" description="PTS EIIB type-1" evidence="13">
    <location>
        <begin position="2"/>
        <end position="84"/>
    </location>
</feature>
<dbReference type="CDD" id="cd00212">
    <property type="entry name" value="PTS_IIB_glc"/>
    <property type="match status" value="1"/>
</dbReference>
<dbReference type="PANTHER" id="PTHR30175">
    <property type="entry name" value="PHOSPHOTRANSFERASE SYSTEM TRANSPORT PROTEIN"/>
    <property type="match status" value="1"/>
</dbReference>
<keyword evidence="9 12" id="KW-1133">Transmembrane helix</keyword>
<keyword evidence="3" id="KW-1003">Cell membrane</keyword>
<dbReference type="PROSITE" id="PS51098">
    <property type="entry name" value="PTS_EIIB_TYPE_1"/>
    <property type="match status" value="1"/>
</dbReference>
<dbReference type="NCBIfam" id="TIGR00826">
    <property type="entry name" value="EIIB_glc"/>
    <property type="match status" value="1"/>
</dbReference>